<evidence type="ECO:0000313" key="2">
    <source>
        <dbReference type="EMBL" id="KAJ6840018.1"/>
    </source>
</evidence>
<dbReference type="GO" id="GO:0016301">
    <property type="term" value="F:kinase activity"/>
    <property type="evidence" value="ECO:0007669"/>
    <property type="project" value="UniProtKB-KW"/>
</dbReference>
<keyword evidence="1" id="KW-0732">Signal</keyword>
<keyword evidence="2" id="KW-0808">Transferase</keyword>
<protein>
    <submittedName>
        <fullName evidence="2">Proline-rich receptor-like protein kinase PERK2</fullName>
    </submittedName>
</protein>
<name>A0AAX6HH53_IRIPA</name>
<keyword evidence="3" id="KW-1185">Reference proteome</keyword>
<gene>
    <name evidence="2" type="ORF">M6B38_312270</name>
</gene>
<comment type="caution">
    <text evidence="2">The sequence shown here is derived from an EMBL/GenBank/DDBJ whole genome shotgun (WGS) entry which is preliminary data.</text>
</comment>
<reference evidence="2" key="1">
    <citation type="journal article" date="2023" name="GigaByte">
        <title>Genome assembly of the bearded iris, Iris pallida Lam.</title>
        <authorList>
            <person name="Bruccoleri R.E."/>
            <person name="Oakeley E.J."/>
            <person name="Faust A.M.E."/>
            <person name="Altorfer M."/>
            <person name="Dessus-Babus S."/>
            <person name="Burckhardt D."/>
            <person name="Oertli M."/>
            <person name="Naumann U."/>
            <person name="Petersen F."/>
            <person name="Wong J."/>
        </authorList>
    </citation>
    <scope>NUCLEOTIDE SEQUENCE</scope>
    <source>
        <strain evidence="2">GSM-AAB239-AS_SAM_17_03QT</strain>
    </source>
</reference>
<dbReference type="AlphaFoldDB" id="A0AAX6HH53"/>
<keyword evidence="2" id="KW-0675">Receptor</keyword>
<organism evidence="2 3">
    <name type="scientific">Iris pallida</name>
    <name type="common">Sweet iris</name>
    <dbReference type="NCBI Taxonomy" id="29817"/>
    <lineage>
        <taxon>Eukaryota</taxon>
        <taxon>Viridiplantae</taxon>
        <taxon>Streptophyta</taxon>
        <taxon>Embryophyta</taxon>
        <taxon>Tracheophyta</taxon>
        <taxon>Spermatophyta</taxon>
        <taxon>Magnoliopsida</taxon>
        <taxon>Liliopsida</taxon>
        <taxon>Asparagales</taxon>
        <taxon>Iridaceae</taxon>
        <taxon>Iridoideae</taxon>
        <taxon>Irideae</taxon>
        <taxon>Iris</taxon>
    </lineage>
</organism>
<proteinExistence type="predicted"/>
<sequence length="37" mass="4218">MDFGILYLIFGFWATTVSVNGPRLSANETDFARTLRH</sequence>
<feature type="chain" id="PRO_5043814117" evidence="1">
    <location>
        <begin position="19"/>
        <end position="37"/>
    </location>
</feature>
<evidence type="ECO:0000256" key="1">
    <source>
        <dbReference type="SAM" id="SignalP"/>
    </source>
</evidence>
<accession>A0AAX6HH53</accession>
<feature type="signal peptide" evidence="1">
    <location>
        <begin position="1"/>
        <end position="18"/>
    </location>
</feature>
<dbReference type="EMBL" id="JANAVB010009596">
    <property type="protein sequence ID" value="KAJ6840018.1"/>
    <property type="molecule type" value="Genomic_DNA"/>
</dbReference>
<keyword evidence="2" id="KW-0418">Kinase</keyword>
<dbReference type="Proteomes" id="UP001140949">
    <property type="component" value="Unassembled WGS sequence"/>
</dbReference>
<evidence type="ECO:0000313" key="3">
    <source>
        <dbReference type="Proteomes" id="UP001140949"/>
    </source>
</evidence>
<reference evidence="2" key="2">
    <citation type="submission" date="2023-04" db="EMBL/GenBank/DDBJ databases">
        <authorList>
            <person name="Bruccoleri R.E."/>
            <person name="Oakeley E.J."/>
            <person name="Faust A.-M."/>
            <person name="Dessus-Babus S."/>
            <person name="Altorfer M."/>
            <person name="Burckhardt D."/>
            <person name="Oertli M."/>
            <person name="Naumann U."/>
            <person name="Petersen F."/>
            <person name="Wong J."/>
        </authorList>
    </citation>
    <scope>NUCLEOTIDE SEQUENCE</scope>
    <source>
        <strain evidence="2">GSM-AAB239-AS_SAM_17_03QT</strain>
        <tissue evidence="2">Leaf</tissue>
    </source>
</reference>